<dbReference type="AlphaFoldDB" id="A0A2G6E8V0"/>
<comment type="caution">
    <text evidence="1">The sequence shown here is derived from an EMBL/GenBank/DDBJ whole genome shotgun (WGS) entry which is preliminary data.</text>
</comment>
<evidence type="ECO:0000313" key="2">
    <source>
        <dbReference type="Proteomes" id="UP000229740"/>
    </source>
</evidence>
<accession>A0A2G6E8V0</accession>
<sequence>MSIETREVRNTGGTRSIASRGGFYGSKAYIENRDSAPGAVVKVEFYKDIDGIATGYEYLDVNQYIQIPDFDMIACSVGYRDRPPVQAVIWNDSTNAELWIFKEFAGARHYIDFLPPIPGDGHGAFSYRFQICAGEEFRFLAVAPLRQ</sequence>
<dbReference type="EMBL" id="PDPS01000022">
    <property type="protein sequence ID" value="PID58520.1"/>
    <property type="molecule type" value="Genomic_DNA"/>
</dbReference>
<evidence type="ECO:0000313" key="1">
    <source>
        <dbReference type="EMBL" id="PID58520.1"/>
    </source>
</evidence>
<protein>
    <submittedName>
        <fullName evidence="1">Uncharacterized protein</fullName>
    </submittedName>
</protein>
<name>A0A2G6E8V0_9BACT</name>
<gene>
    <name evidence="1" type="ORF">CSB45_02960</name>
</gene>
<proteinExistence type="predicted"/>
<dbReference type="Proteomes" id="UP000229740">
    <property type="component" value="Unassembled WGS sequence"/>
</dbReference>
<organism evidence="1 2">
    <name type="scientific">candidate division KSB3 bacterium</name>
    <dbReference type="NCBI Taxonomy" id="2044937"/>
    <lineage>
        <taxon>Bacteria</taxon>
        <taxon>candidate division KSB3</taxon>
    </lineage>
</organism>
<reference evidence="1 2" key="1">
    <citation type="submission" date="2017-10" db="EMBL/GenBank/DDBJ databases">
        <title>Novel microbial diversity and functional potential in the marine mammal oral microbiome.</title>
        <authorList>
            <person name="Dudek N.K."/>
            <person name="Sun C.L."/>
            <person name="Burstein D."/>
            <person name="Kantor R.S."/>
            <person name="Aliaga Goltsman D.S."/>
            <person name="Bik E.M."/>
            <person name="Thomas B.C."/>
            <person name="Banfield J.F."/>
            <person name="Relman D.A."/>
        </authorList>
    </citation>
    <scope>NUCLEOTIDE SEQUENCE [LARGE SCALE GENOMIC DNA]</scope>
    <source>
        <strain evidence="1">DOLZORAL124_49_17</strain>
    </source>
</reference>